<organism evidence="2">
    <name type="scientific">Lygus hesperus</name>
    <name type="common">Western plant bug</name>
    <dbReference type="NCBI Taxonomy" id="30085"/>
    <lineage>
        <taxon>Eukaryota</taxon>
        <taxon>Metazoa</taxon>
        <taxon>Ecdysozoa</taxon>
        <taxon>Arthropoda</taxon>
        <taxon>Hexapoda</taxon>
        <taxon>Insecta</taxon>
        <taxon>Pterygota</taxon>
        <taxon>Neoptera</taxon>
        <taxon>Paraneoptera</taxon>
        <taxon>Hemiptera</taxon>
        <taxon>Heteroptera</taxon>
        <taxon>Panheteroptera</taxon>
        <taxon>Cimicomorpha</taxon>
        <taxon>Miridae</taxon>
        <taxon>Mirini</taxon>
        <taxon>Lygus</taxon>
    </lineage>
</organism>
<feature type="region of interest" description="Disordered" evidence="1">
    <location>
        <begin position="80"/>
        <end position="162"/>
    </location>
</feature>
<reference evidence="2" key="2">
    <citation type="submission" date="2014-07" db="EMBL/GenBank/DDBJ databases">
        <authorList>
            <person name="Hull J."/>
        </authorList>
    </citation>
    <scope>NUCLEOTIDE SEQUENCE</scope>
</reference>
<dbReference type="AlphaFoldDB" id="A0A0A9WPD8"/>
<feature type="non-terminal residue" evidence="2">
    <location>
        <position position="1"/>
    </location>
</feature>
<evidence type="ECO:0000256" key="1">
    <source>
        <dbReference type="SAM" id="MobiDB-lite"/>
    </source>
</evidence>
<feature type="region of interest" description="Disordered" evidence="1">
    <location>
        <begin position="1"/>
        <end position="48"/>
    </location>
</feature>
<protein>
    <submittedName>
        <fullName evidence="2">Growth arrest-specific protein 8</fullName>
    </submittedName>
</protein>
<feature type="compositionally biased region" description="Polar residues" evidence="1">
    <location>
        <begin position="100"/>
        <end position="109"/>
    </location>
</feature>
<dbReference type="EMBL" id="GBHO01033272">
    <property type="protein sequence ID" value="JAG10332.1"/>
    <property type="molecule type" value="Transcribed_RNA"/>
</dbReference>
<proteinExistence type="predicted"/>
<evidence type="ECO:0000313" key="2">
    <source>
        <dbReference type="EMBL" id="JAG10332.1"/>
    </source>
</evidence>
<reference evidence="2" key="1">
    <citation type="journal article" date="2014" name="PLoS ONE">
        <title>Transcriptome-Based Identification of ABC Transporters in the Western Tarnished Plant Bug Lygus hesperus.</title>
        <authorList>
            <person name="Hull J.J."/>
            <person name="Chaney K."/>
            <person name="Geib S.M."/>
            <person name="Fabrick J.A."/>
            <person name="Brent C.S."/>
            <person name="Walsh D."/>
            <person name="Lavine L.C."/>
        </authorList>
    </citation>
    <scope>NUCLEOTIDE SEQUENCE</scope>
</reference>
<gene>
    <name evidence="2" type="primary">GAS8</name>
    <name evidence="2" type="ORF">CM83_5113</name>
</gene>
<sequence length="162" mass="18277">NRTIHPTIRGERRLNRPGQTHRPTSLVRMDDGKEKESRETEQPEDEAAMRRLTLEEKSSGQTKTLEQIFKEAIHSYLNQFAANQSNQPGGSGEAYKKPTDQTQKSNQPATGGGDGKPPLRKVRRQQYKPPKQLTNTTFRPDGTVNVRQVEPSIAGEETRTIK</sequence>
<name>A0A0A9WPD8_LYGHE</name>
<accession>A0A0A9WPD8</accession>
<feature type="compositionally biased region" description="Basic and acidic residues" evidence="1">
    <location>
        <begin position="28"/>
        <end position="48"/>
    </location>
</feature>